<evidence type="ECO:0000256" key="2">
    <source>
        <dbReference type="SAM" id="SignalP"/>
    </source>
</evidence>
<organism evidence="3 4">
    <name type="scientific">Bacteroides stercoris</name>
    <dbReference type="NCBI Taxonomy" id="46506"/>
    <lineage>
        <taxon>Bacteria</taxon>
        <taxon>Pseudomonadati</taxon>
        <taxon>Bacteroidota</taxon>
        <taxon>Bacteroidia</taxon>
        <taxon>Bacteroidales</taxon>
        <taxon>Bacteroidaceae</taxon>
        <taxon>Bacteroides</taxon>
    </lineage>
</organism>
<keyword evidence="4" id="KW-1185">Reference proteome</keyword>
<keyword evidence="2" id="KW-0732">Signal</keyword>
<gene>
    <name evidence="3" type="ORF">AA415_00426</name>
</gene>
<protein>
    <submittedName>
        <fullName evidence="3">Chromosome segregation protein</fullName>
    </submittedName>
</protein>
<dbReference type="Gene3D" id="1.20.5.340">
    <property type="match status" value="1"/>
</dbReference>
<dbReference type="GO" id="GO:0005200">
    <property type="term" value="F:structural constituent of cytoskeleton"/>
    <property type="evidence" value="ECO:0007669"/>
    <property type="project" value="TreeGrafter"/>
</dbReference>
<evidence type="ECO:0000256" key="1">
    <source>
        <dbReference type="SAM" id="Coils"/>
    </source>
</evidence>
<dbReference type="STRING" id="46506.AA415_00426"/>
<dbReference type="Gene3D" id="1.10.287.1490">
    <property type="match status" value="1"/>
</dbReference>
<dbReference type="RefSeq" id="WP_131796822.1">
    <property type="nucleotide sequence ID" value="NZ_LRGC01000002.1"/>
</dbReference>
<dbReference type="Proteomes" id="UP000056419">
    <property type="component" value="Unassembled WGS sequence"/>
</dbReference>
<name>A0A108TBW5_BACSE</name>
<feature type="signal peptide" evidence="2">
    <location>
        <begin position="1"/>
        <end position="23"/>
    </location>
</feature>
<dbReference type="GO" id="GO:0005856">
    <property type="term" value="C:cytoskeleton"/>
    <property type="evidence" value="ECO:0007669"/>
    <property type="project" value="TreeGrafter"/>
</dbReference>
<dbReference type="SUPFAM" id="SSF57997">
    <property type="entry name" value="Tropomyosin"/>
    <property type="match status" value="1"/>
</dbReference>
<feature type="coiled-coil region" evidence="1">
    <location>
        <begin position="35"/>
        <end position="406"/>
    </location>
</feature>
<sequence precursor="true">MKRNSTMSLFAAMLLLTGSGCILMTGCQKDYDGQIEILRNQIENGDVNVDNLLEKIELIEKQIVTLQEAAKEHAEFKESISKLIKDLETTKNELEGKIAELQKAMEENDQNIKNMIEQAVQEFDKKLLELSKEIDAEISAKYNELDGRIRKLEEQYQSLQEKQNATEKAISDLKEEIANLKESQLEEKQKLENALKQLEELNQKLTDNLERIDSKLEELDNAAKENAQNLEQLREDTKNDILNLKNEVDGKINEIDTQLEGISDAVSELQDTVRNLNTRYDELDKRINKLIGDYDAQIEKIWDAIKDINNGGGTTDPELSKLVEQLQNDLKDLQAKVEELNAKYLSIESLYGKLGERMGNVESIVKDHTARISALEKQLDALGVRVTDLEKQVEQMKQIYDDAIADIKKRLNSLENGSVPPADLSQIKQMLNELQAYVNKNTNDILQLKENQAQEFSRLESKMNAGFLALNNNYNALSGRVDEIYKRLEEALAELPDLGKLKADVLKNQKDILDLQEKYNELNGKMDKFVTIEEVENMLADYYNKKEIDEKFAMVYEQLNNIPNKDEMDKLIEEATKEIKDQLALMQGEINELKNKCTELEEKVDRLFNRIQSMVIIPQYSSNEEVELKPREGNKYELNVNVKINPADVLNEVTALEGYFHIDSREAIPTRGAGDAGPAFTVEKVAVKDAAEGIFTVTATCELPTVDPVTHKMPFTVAVEFENSNNNRSTSYKGVRYVPAQSEDQTTYEFKSGTEVVRTKADLGLSAFAEEDIYKHAVLGEVKNVDTKVIQIVDNLPVFATEVLGSSTANESNQNIPVVYSLGIIYDEAGKPQPDLANYIKVDMHNGALSMGLTLDPSRVTDDLTGYKVVIGLQARKDGINYGEPAYICVELQKK</sequence>
<evidence type="ECO:0000313" key="3">
    <source>
        <dbReference type="EMBL" id="KWR56971.1"/>
    </source>
</evidence>
<feature type="coiled-coil region" evidence="1">
    <location>
        <begin position="431"/>
        <end position="494"/>
    </location>
</feature>
<feature type="chain" id="PRO_5007131075" evidence="2">
    <location>
        <begin position="24"/>
        <end position="895"/>
    </location>
</feature>
<dbReference type="AlphaFoldDB" id="A0A108TBW5"/>
<dbReference type="PROSITE" id="PS51257">
    <property type="entry name" value="PROKAR_LIPOPROTEIN"/>
    <property type="match status" value="1"/>
</dbReference>
<dbReference type="EMBL" id="LRGC01000002">
    <property type="protein sequence ID" value="KWR56971.1"/>
    <property type="molecule type" value="Genomic_DNA"/>
</dbReference>
<dbReference type="PANTHER" id="PTHR47357">
    <property type="entry name" value="COP1-INTERACTIVE PROTEIN 1"/>
    <property type="match status" value="1"/>
</dbReference>
<proteinExistence type="predicted"/>
<dbReference type="PANTHER" id="PTHR47357:SF1">
    <property type="entry name" value="SPINDLE POLE BODY COMPONENT 110"/>
    <property type="match status" value="1"/>
</dbReference>
<dbReference type="PATRIC" id="fig|46506.5.peg.459"/>
<evidence type="ECO:0000313" key="4">
    <source>
        <dbReference type="Proteomes" id="UP000056419"/>
    </source>
</evidence>
<feature type="coiled-coil region" evidence="1">
    <location>
        <begin position="565"/>
        <end position="610"/>
    </location>
</feature>
<accession>A0A108TBW5</accession>
<keyword evidence="1" id="KW-0175">Coiled coil</keyword>
<comment type="caution">
    <text evidence="3">The sequence shown here is derived from an EMBL/GenBank/DDBJ whole genome shotgun (WGS) entry which is preliminary data.</text>
</comment>
<reference evidence="3 4" key="1">
    <citation type="journal article" date="2016" name="BMC Genomics">
        <title>Type VI secretion systems of human gut Bacteroidales segregate into three genetic architectures, two of which are contained on mobile genetic elements.</title>
        <authorList>
            <person name="Coyne M.J."/>
            <person name="Roelofs K.G."/>
            <person name="Comstock L.E."/>
        </authorList>
    </citation>
    <scope>NUCLEOTIDE SEQUENCE [LARGE SCALE GENOMIC DNA]</scope>
    <source>
        <strain evidence="3 4">CL09T03C01</strain>
    </source>
</reference>